<evidence type="ECO:0000259" key="6">
    <source>
        <dbReference type="Pfam" id="PF07995"/>
    </source>
</evidence>
<keyword evidence="8" id="KW-1185">Reference proteome</keyword>
<keyword evidence="1" id="KW-0479">Metal-binding</keyword>
<dbReference type="EMBL" id="OZ026884">
    <property type="protein sequence ID" value="CAL1239282.1"/>
    <property type="molecule type" value="Genomic_DNA"/>
</dbReference>
<evidence type="ECO:0000256" key="1">
    <source>
        <dbReference type="ARBA" id="ARBA00022723"/>
    </source>
</evidence>
<feature type="region of interest" description="Disordered" evidence="3">
    <location>
        <begin position="116"/>
        <end position="135"/>
    </location>
</feature>
<keyword evidence="4" id="KW-0732">Signal</keyword>
<evidence type="ECO:0000259" key="5">
    <source>
        <dbReference type="Pfam" id="PF00127"/>
    </source>
</evidence>
<dbReference type="Proteomes" id="UP001497493">
    <property type="component" value="Chromosome"/>
</dbReference>
<dbReference type="PANTHER" id="PTHR19328">
    <property type="entry name" value="HEDGEHOG-INTERACTING PROTEIN"/>
    <property type="match status" value="1"/>
</dbReference>
<dbReference type="Pfam" id="PF07995">
    <property type="entry name" value="GSDH"/>
    <property type="match status" value="1"/>
</dbReference>
<dbReference type="InterPro" id="IPR011042">
    <property type="entry name" value="6-blade_b-propeller_TolB-like"/>
</dbReference>
<sequence>MDVHACCLLEKLALAALASWPAAVPAEVVDVLVQDNAFQPATVNIKVGDSVRWTWLGQPHSSTSGTGCRPDGRWDSGLQNLGFTLTLAFPKAGTFSYFCSAHCTSGMTGTVVVATPPPPTTPPTAPPPAPESCSETNPINADPVPTAIARDPAPLAALKVLVGAGQGLVAPNFGTAAPGDKQHLFVADAIGKLWAIKLDDGSKHLVLDVSSLLVPDLGLAVTGAPGYDERGLLGVAFHPKYRHNGLFYTFTSEPVDPEVQADFPLRHLQVGHSPDHRDVVSEWRIADPRADQPTVTGARRVLMRVDHPELNHNGGALQFGPDGFLYIALGDGGQANDQDAIGGHAPAIGNGQDRATVLGKILRIDPRATGQRQYRIPRSNPFAGGGRRGGDAGCADGTCDELWAYGFRNPFRFSFDPATGRLWVGDVGQNKIEEVDWVRKGGNYGWRYKEGRFFFLPNGSDGSGVGFVSDRNCLGVPTQGLLDPVAEYDHDEGTAIVGGFVYRGKTIPALRAHYVFGDFTGKPGSAAPGGRLFHLDTRKLRAGRTGPLAITELHLAGEGPGMAVFGFARDAAGELYVLGNTSGVPAPRDSQGRYLDTGAIKKLVPLPKAAAAPRVR</sequence>
<evidence type="ECO:0000256" key="3">
    <source>
        <dbReference type="SAM" id="MobiDB-lite"/>
    </source>
</evidence>
<proteinExistence type="predicted"/>
<organism evidence="7 8">
    <name type="scientific">Candidatus Methylocalor cossyra</name>
    <dbReference type="NCBI Taxonomy" id="3108543"/>
    <lineage>
        <taxon>Bacteria</taxon>
        <taxon>Pseudomonadati</taxon>
        <taxon>Pseudomonadota</taxon>
        <taxon>Gammaproteobacteria</taxon>
        <taxon>Methylococcales</taxon>
        <taxon>Methylococcaceae</taxon>
        <taxon>Candidatus Methylocalor</taxon>
    </lineage>
</organism>
<feature type="domain" description="Blue (type 1) copper" evidence="5">
    <location>
        <begin position="37"/>
        <end position="113"/>
    </location>
</feature>
<dbReference type="SUPFAM" id="SSF50952">
    <property type="entry name" value="Soluble quinoprotein glucose dehydrogenase"/>
    <property type="match status" value="1"/>
</dbReference>
<evidence type="ECO:0000313" key="8">
    <source>
        <dbReference type="Proteomes" id="UP001497493"/>
    </source>
</evidence>
<dbReference type="PANTHER" id="PTHR19328:SF75">
    <property type="entry name" value="ALDOSE SUGAR DEHYDROGENASE YLII"/>
    <property type="match status" value="1"/>
</dbReference>
<evidence type="ECO:0000313" key="7">
    <source>
        <dbReference type="EMBL" id="CAL1239282.1"/>
    </source>
</evidence>
<keyword evidence="2" id="KW-0186">Copper</keyword>
<feature type="chain" id="PRO_5045824044" evidence="4">
    <location>
        <begin position="27"/>
        <end position="616"/>
    </location>
</feature>
<dbReference type="InterPro" id="IPR008972">
    <property type="entry name" value="Cupredoxin"/>
</dbReference>
<dbReference type="InterPro" id="IPR012938">
    <property type="entry name" value="Glc/Sorbosone_DH"/>
</dbReference>
<gene>
    <name evidence="7" type="ORF">MECH1_V1_0506</name>
</gene>
<feature type="signal peptide" evidence="4">
    <location>
        <begin position="1"/>
        <end position="26"/>
    </location>
</feature>
<dbReference type="Gene3D" id="2.120.10.30">
    <property type="entry name" value="TolB, C-terminal domain"/>
    <property type="match status" value="1"/>
</dbReference>
<feature type="domain" description="Glucose/Sorbosone dehydrogenase" evidence="6">
    <location>
        <begin position="227"/>
        <end position="517"/>
    </location>
</feature>
<dbReference type="Pfam" id="PF00127">
    <property type="entry name" value="Copper-bind"/>
    <property type="match status" value="1"/>
</dbReference>
<protein>
    <submittedName>
        <fullName evidence="7">CHRD domain-containing protein</fullName>
    </submittedName>
</protein>
<dbReference type="RefSeq" id="WP_348758859.1">
    <property type="nucleotide sequence ID" value="NZ_OZ026884.1"/>
</dbReference>
<dbReference type="SUPFAM" id="SSF49503">
    <property type="entry name" value="Cupredoxins"/>
    <property type="match status" value="1"/>
</dbReference>
<reference evidence="7 8" key="1">
    <citation type="submission" date="2024-04" db="EMBL/GenBank/DDBJ databases">
        <authorList>
            <person name="Cremers G."/>
        </authorList>
    </citation>
    <scope>NUCLEOTIDE SEQUENCE [LARGE SCALE GENOMIC DNA]</scope>
    <source>
        <strain evidence="7">MeCH1-AG</strain>
    </source>
</reference>
<feature type="compositionally biased region" description="Pro residues" evidence="3">
    <location>
        <begin position="116"/>
        <end position="130"/>
    </location>
</feature>
<accession>A0ABP1C509</accession>
<dbReference type="Gene3D" id="2.60.40.420">
    <property type="entry name" value="Cupredoxins - blue copper proteins"/>
    <property type="match status" value="1"/>
</dbReference>
<dbReference type="InterPro" id="IPR011041">
    <property type="entry name" value="Quinoprot_gluc/sorb_DH_b-prop"/>
</dbReference>
<evidence type="ECO:0000256" key="4">
    <source>
        <dbReference type="SAM" id="SignalP"/>
    </source>
</evidence>
<evidence type="ECO:0000256" key="2">
    <source>
        <dbReference type="ARBA" id="ARBA00023008"/>
    </source>
</evidence>
<name>A0ABP1C509_9GAMM</name>
<dbReference type="InterPro" id="IPR000923">
    <property type="entry name" value="BlueCu_1"/>
</dbReference>